<keyword evidence="2" id="KW-0732">Signal</keyword>
<protein>
    <submittedName>
        <fullName evidence="3">Uncharacterized protein</fullName>
    </submittedName>
</protein>
<organism evidence="3">
    <name type="scientific">Ditylum brightwellii</name>
    <dbReference type="NCBI Taxonomy" id="49249"/>
    <lineage>
        <taxon>Eukaryota</taxon>
        <taxon>Sar</taxon>
        <taxon>Stramenopiles</taxon>
        <taxon>Ochrophyta</taxon>
        <taxon>Bacillariophyta</taxon>
        <taxon>Mediophyceae</taxon>
        <taxon>Lithodesmiophycidae</taxon>
        <taxon>Lithodesmiales</taxon>
        <taxon>Lithodesmiaceae</taxon>
        <taxon>Ditylum</taxon>
    </lineage>
</organism>
<reference evidence="3" key="1">
    <citation type="submission" date="2021-01" db="EMBL/GenBank/DDBJ databases">
        <authorList>
            <person name="Corre E."/>
            <person name="Pelletier E."/>
            <person name="Niang G."/>
            <person name="Scheremetjew M."/>
            <person name="Finn R."/>
            <person name="Kale V."/>
            <person name="Holt S."/>
            <person name="Cochrane G."/>
            <person name="Meng A."/>
            <person name="Brown T."/>
            <person name="Cohen L."/>
        </authorList>
    </citation>
    <scope>NUCLEOTIDE SEQUENCE</scope>
    <source>
        <strain evidence="3">Pop2</strain>
    </source>
</reference>
<dbReference type="GO" id="GO:0009507">
    <property type="term" value="C:chloroplast"/>
    <property type="evidence" value="ECO:0007669"/>
    <property type="project" value="TreeGrafter"/>
</dbReference>
<gene>
    <name evidence="3" type="ORF">DBRI1063_LOCUS6340</name>
</gene>
<feature type="region of interest" description="Disordered" evidence="1">
    <location>
        <begin position="42"/>
        <end position="63"/>
    </location>
</feature>
<evidence type="ECO:0000313" key="3">
    <source>
        <dbReference type="EMBL" id="CAD9321152.1"/>
    </source>
</evidence>
<evidence type="ECO:0000256" key="2">
    <source>
        <dbReference type="SAM" id="SignalP"/>
    </source>
</evidence>
<dbReference type="Gene3D" id="1.25.40.10">
    <property type="entry name" value="Tetratricopeptide repeat domain"/>
    <property type="match status" value="1"/>
</dbReference>
<dbReference type="EMBL" id="HBGN01009898">
    <property type="protein sequence ID" value="CAD9321152.1"/>
    <property type="molecule type" value="Transcribed_RNA"/>
</dbReference>
<dbReference type="InterPro" id="IPR011990">
    <property type="entry name" value="TPR-like_helical_dom_sf"/>
</dbReference>
<sequence length="259" mass="29314">MHTPSIPFSITLLFLLFQQDVESFTITNIGRMMSHHHRTPHTFLQMSSNDNNQQPSSPQQQQLLSPKALVNRGMNTFKQGNVAESIQYFDQAEGGGGMSSITPFLWQRGISYYYADKFQEGSKQFRIDVKVNPLDVEEIVWDIACLNRLSSDNTTPKDQMMSLPKGKTDRRKIMSTVYSLFRGDGATEHDLADAGHTGSQSDEFYSLFYLGLYCESKGERSKAEQYMKAAKNSSYATGYGAADYMTDCARVHCQLRGWM</sequence>
<proteinExistence type="predicted"/>
<dbReference type="SUPFAM" id="SSF48452">
    <property type="entry name" value="TPR-like"/>
    <property type="match status" value="1"/>
</dbReference>
<dbReference type="AlphaFoldDB" id="A0A7S2E8B4"/>
<evidence type="ECO:0000256" key="1">
    <source>
        <dbReference type="SAM" id="MobiDB-lite"/>
    </source>
</evidence>
<accession>A0A7S2E8B4</accession>
<dbReference type="PANTHER" id="PTHR47908:SF2">
    <property type="entry name" value="TETRATRICOPEPTIDE REPEAT (TPR)-LIKE SUPERFAMILY PROTEIN"/>
    <property type="match status" value="1"/>
</dbReference>
<feature type="chain" id="PRO_5031443889" evidence="2">
    <location>
        <begin position="24"/>
        <end position="259"/>
    </location>
</feature>
<feature type="signal peptide" evidence="2">
    <location>
        <begin position="1"/>
        <end position="23"/>
    </location>
</feature>
<name>A0A7S2E8B4_9STRA</name>
<dbReference type="PANTHER" id="PTHR47908">
    <property type="match status" value="1"/>
</dbReference>
<feature type="compositionally biased region" description="Low complexity" evidence="1">
    <location>
        <begin position="47"/>
        <end position="63"/>
    </location>
</feature>